<feature type="binding site" evidence="5">
    <location>
        <position position="137"/>
    </location>
    <ligand>
        <name>Mn(2+)</name>
        <dbReference type="ChEBI" id="CHEBI:29035"/>
        <label>1</label>
    </ligand>
</feature>
<proteinExistence type="inferred from homology"/>
<dbReference type="EMBL" id="JBHLWO010000002">
    <property type="protein sequence ID" value="MFC0319120.1"/>
    <property type="molecule type" value="Genomic_DNA"/>
</dbReference>
<evidence type="ECO:0000256" key="2">
    <source>
        <dbReference type="ARBA" id="ARBA00022801"/>
    </source>
</evidence>
<keyword evidence="4 5" id="KW-0464">Manganese</keyword>
<feature type="binding site" evidence="5">
    <location>
        <position position="259"/>
    </location>
    <ligand>
        <name>Mn(2+)</name>
        <dbReference type="ChEBI" id="CHEBI:29035"/>
        <label>2</label>
    </ligand>
</feature>
<evidence type="ECO:0000313" key="8">
    <source>
        <dbReference type="EMBL" id="MFC0319120.1"/>
    </source>
</evidence>
<comment type="caution">
    <text evidence="8">The sequence shown here is derived from an EMBL/GenBank/DDBJ whole genome shotgun (WGS) entry which is preliminary data.</text>
</comment>
<feature type="binding site" evidence="5">
    <location>
        <position position="257"/>
    </location>
    <ligand>
        <name>Mn(2+)</name>
        <dbReference type="ChEBI" id="CHEBI:29035"/>
        <label>1</label>
    </ligand>
</feature>
<dbReference type="InterPro" id="IPR005923">
    <property type="entry name" value="HutG"/>
</dbReference>
<accession>A0ABV6HLX1</accession>
<feature type="binding site" evidence="5">
    <location>
        <position position="164"/>
    </location>
    <ligand>
        <name>Mn(2+)</name>
        <dbReference type="ChEBI" id="CHEBI:29035"/>
        <label>2</label>
    </ligand>
</feature>
<dbReference type="NCBIfam" id="TIGR01227">
    <property type="entry name" value="hutG"/>
    <property type="match status" value="1"/>
</dbReference>
<name>A0ABV6HLX1_9SPHI</name>
<dbReference type="GO" id="GO:0050415">
    <property type="term" value="F:formimidoylglutamase activity"/>
    <property type="evidence" value="ECO:0007669"/>
    <property type="project" value="UniProtKB-EC"/>
</dbReference>
<dbReference type="Gene3D" id="3.40.800.10">
    <property type="entry name" value="Ureohydrolase domain"/>
    <property type="match status" value="1"/>
</dbReference>
<comment type="pathway">
    <text evidence="5">Amino-acid degradation; L-histidine degradation into L-glutamate; L-glutamate from N-formimidoyl-L-glutamate (hydrolase route): step 1/1.</text>
</comment>
<dbReference type="PANTHER" id="PTHR11358">
    <property type="entry name" value="ARGINASE/AGMATINASE"/>
    <property type="match status" value="1"/>
</dbReference>
<comment type="cofactor">
    <cofactor evidence="5">
        <name>Mn(2+)</name>
        <dbReference type="ChEBI" id="CHEBI:29035"/>
    </cofactor>
    <text evidence="5">Binds 2 manganese ions per subunit.</text>
</comment>
<dbReference type="SUPFAM" id="SSF52768">
    <property type="entry name" value="Arginase/deacetylase"/>
    <property type="match status" value="1"/>
</dbReference>
<dbReference type="InterPro" id="IPR006035">
    <property type="entry name" value="Ureohydrolase"/>
</dbReference>
<feature type="binding site" evidence="5">
    <location>
        <position position="166"/>
    </location>
    <ligand>
        <name>Mn(2+)</name>
        <dbReference type="ChEBI" id="CHEBI:29035"/>
        <label>2</label>
    </ligand>
</feature>
<reference evidence="8 9" key="1">
    <citation type="submission" date="2024-09" db="EMBL/GenBank/DDBJ databases">
        <authorList>
            <person name="Sun Q."/>
            <person name="Mori K."/>
        </authorList>
    </citation>
    <scope>NUCLEOTIDE SEQUENCE [LARGE SCALE GENOMIC DNA]</scope>
    <source>
        <strain evidence="8 9">CCM 7765</strain>
    </source>
</reference>
<dbReference type="PROSITE" id="PS51409">
    <property type="entry name" value="ARGINASE_2"/>
    <property type="match status" value="1"/>
</dbReference>
<dbReference type="HAMAP" id="MF_00737">
    <property type="entry name" value="Formimidoylglutam"/>
    <property type="match status" value="1"/>
</dbReference>
<evidence type="ECO:0000256" key="5">
    <source>
        <dbReference type="HAMAP-Rule" id="MF_00737"/>
    </source>
</evidence>
<feature type="binding site" evidence="5">
    <location>
        <position position="168"/>
    </location>
    <ligand>
        <name>Mn(2+)</name>
        <dbReference type="ChEBI" id="CHEBI:29035"/>
        <label>1</label>
    </ligand>
</feature>
<evidence type="ECO:0000256" key="1">
    <source>
        <dbReference type="ARBA" id="ARBA00022723"/>
    </source>
</evidence>
<sequence length="332" mass="37168">MENLYYNNTMYDEPQHNWWHGRVDGLGPNHLRWHQCVRLQSLKQEIPLTPNGIALLGFACDEGVRRNRGRQGAAKGPEHIRRALSNLPLQPSMRTLYDFGDIKCPNGALETTQDLLAHAVTSLLASGNFPILLGGGHELAQPHYRGIQKFVNNPSKSIGIINFDAHFDLREPDENGVSSGTGFWEIAQTNRIENQPFHYLALGIQKTSNTVHLFNIAERLGVRYIEASDFHYMNYGFLQEMLNTFIAENDFLYLSIDMDVFASAFAPGVSATSYNGIYPDFVFSSCVQQIVNSKKVLSIGIAETNPLYDIDDRTAKLAASILMQATETLSNI</sequence>
<dbReference type="PIRSF" id="PIRSF036979">
    <property type="entry name" value="Arginase"/>
    <property type="match status" value="1"/>
</dbReference>
<dbReference type="InterPro" id="IPR023696">
    <property type="entry name" value="Ureohydrolase_dom_sf"/>
</dbReference>
<keyword evidence="1 5" id="KW-0479">Metal-binding</keyword>
<evidence type="ECO:0000256" key="4">
    <source>
        <dbReference type="ARBA" id="ARBA00023211"/>
    </source>
</evidence>
<gene>
    <name evidence="5 8" type="primary">hutG</name>
    <name evidence="8" type="ORF">ACFFI0_12420</name>
</gene>
<keyword evidence="9" id="KW-1185">Reference proteome</keyword>
<comment type="catalytic activity">
    <reaction evidence="5">
        <text>N-formimidoyl-L-glutamate + H2O = formamide + L-glutamate</text>
        <dbReference type="Rhea" id="RHEA:22492"/>
        <dbReference type="ChEBI" id="CHEBI:15377"/>
        <dbReference type="ChEBI" id="CHEBI:16397"/>
        <dbReference type="ChEBI" id="CHEBI:29985"/>
        <dbReference type="ChEBI" id="CHEBI:58928"/>
        <dbReference type="EC" id="3.5.3.8"/>
    </reaction>
</comment>
<dbReference type="PANTHER" id="PTHR11358:SF35">
    <property type="entry name" value="FORMIMIDOYLGLUTAMASE"/>
    <property type="match status" value="1"/>
</dbReference>
<dbReference type="Pfam" id="PF00491">
    <property type="entry name" value="Arginase"/>
    <property type="match status" value="1"/>
</dbReference>
<comment type="similarity">
    <text evidence="5 7">Belongs to the arginase family.</text>
</comment>
<organism evidence="8 9">
    <name type="scientific">Olivibacter oleidegradans</name>
    <dbReference type="NCBI Taxonomy" id="760123"/>
    <lineage>
        <taxon>Bacteria</taxon>
        <taxon>Pseudomonadati</taxon>
        <taxon>Bacteroidota</taxon>
        <taxon>Sphingobacteriia</taxon>
        <taxon>Sphingobacteriales</taxon>
        <taxon>Sphingobacteriaceae</taxon>
        <taxon>Olivibacter</taxon>
    </lineage>
</organism>
<dbReference type="RefSeq" id="WP_130857824.1">
    <property type="nucleotide sequence ID" value="NZ_JBHLWO010000002.1"/>
</dbReference>
<evidence type="ECO:0000256" key="3">
    <source>
        <dbReference type="ARBA" id="ARBA00022808"/>
    </source>
</evidence>
<keyword evidence="2 5" id="KW-0378">Hydrolase</keyword>
<dbReference type="EC" id="3.5.3.8" evidence="5 6"/>
<evidence type="ECO:0000256" key="6">
    <source>
        <dbReference type="NCBIfam" id="TIGR01227"/>
    </source>
</evidence>
<evidence type="ECO:0000256" key="7">
    <source>
        <dbReference type="PROSITE-ProRule" id="PRU00742"/>
    </source>
</evidence>
<keyword evidence="3 5" id="KW-0369">Histidine metabolism</keyword>
<protein>
    <recommendedName>
        <fullName evidence="5 6">Formimidoylglutamase</fullName>
        <ecNumber evidence="5 6">3.5.3.8</ecNumber>
    </recommendedName>
    <alternativeName>
        <fullName evidence="5">Formiminoglutamase</fullName>
    </alternativeName>
    <alternativeName>
        <fullName evidence="5">Formiminoglutamate hydrolase</fullName>
    </alternativeName>
</protein>
<dbReference type="Proteomes" id="UP001589774">
    <property type="component" value="Unassembled WGS sequence"/>
</dbReference>
<feature type="binding site" evidence="5">
    <location>
        <position position="164"/>
    </location>
    <ligand>
        <name>Mn(2+)</name>
        <dbReference type="ChEBI" id="CHEBI:29035"/>
        <label>1</label>
    </ligand>
</feature>
<evidence type="ECO:0000313" key="9">
    <source>
        <dbReference type="Proteomes" id="UP001589774"/>
    </source>
</evidence>
<feature type="binding site" evidence="5">
    <location>
        <position position="257"/>
    </location>
    <ligand>
        <name>Mn(2+)</name>
        <dbReference type="ChEBI" id="CHEBI:29035"/>
        <label>2</label>
    </ligand>
</feature>
<comment type="function">
    <text evidence="5">Catalyzes the conversion of N-formimidoyl-L-glutamate to L-glutamate and formamide.</text>
</comment>
<dbReference type="CDD" id="cd09988">
    <property type="entry name" value="Formimidoylglutamase"/>
    <property type="match status" value="1"/>
</dbReference>